<dbReference type="InterPro" id="IPR000821">
    <property type="entry name" value="Ala_racemase"/>
</dbReference>
<evidence type="ECO:0000256" key="4">
    <source>
        <dbReference type="PIRSR" id="PIRSR600821-50"/>
    </source>
</evidence>
<evidence type="ECO:0000313" key="7">
    <source>
        <dbReference type="Proteomes" id="UP000248066"/>
    </source>
</evidence>
<dbReference type="Gene3D" id="3.20.20.10">
    <property type="entry name" value="Alanine racemase"/>
    <property type="match status" value="1"/>
</dbReference>
<comment type="cofactor">
    <cofactor evidence="1 4">
        <name>pyridoxal 5'-phosphate</name>
        <dbReference type="ChEBI" id="CHEBI:597326"/>
    </cofactor>
</comment>
<dbReference type="NCBIfam" id="TIGR00492">
    <property type="entry name" value="alr"/>
    <property type="match status" value="1"/>
</dbReference>
<reference evidence="6 7" key="1">
    <citation type="submission" date="2017-10" db="EMBL/GenBank/DDBJ databases">
        <title>Bacillus sp. nov., a halophilic bacterium isolated from a Yangshapao Lake.</title>
        <authorList>
            <person name="Wang H."/>
        </authorList>
    </citation>
    <scope>NUCLEOTIDE SEQUENCE [LARGE SCALE GENOMIC DNA]</scope>
    <source>
        <strain evidence="6 7">YSP-3</strain>
    </source>
</reference>
<evidence type="ECO:0000256" key="2">
    <source>
        <dbReference type="ARBA" id="ARBA00022898"/>
    </source>
</evidence>
<dbReference type="SUPFAM" id="SSF51419">
    <property type="entry name" value="PLP-binding barrel"/>
    <property type="match status" value="1"/>
</dbReference>
<dbReference type="InterPro" id="IPR029066">
    <property type="entry name" value="PLP-binding_barrel"/>
</dbReference>
<organism evidence="6 7">
    <name type="scientific">Alteribacter lacisalsi</name>
    <dbReference type="NCBI Taxonomy" id="2045244"/>
    <lineage>
        <taxon>Bacteria</taxon>
        <taxon>Bacillati</taxon>
        <taxon>Bacillota</taxon>
        <taxon>Bacilli</taxon>
        <taxon>Bacillales</taxon>
        <taxon>Bacillaceae</taxon>
        <taxon>Alteribacter</taxon>
    </lineage>
</organism>
<dbReference type="EMBL" id="PDOF01000004">
    <property type="protein sequence ID" value="PYZ95590.1"/>
    <property type="molecule type" value="Genomic_DNA"/>
</dbReference>
<dbReference type="GO" id="GO:0030170">
    <property type="term" value="F:pyridoxal phosphate binding"/>
    <property type="evidence" value="ECO:0007669"/>
    <property type="project" value="TreeGrafter"/>
</dbReference>
<dbReference type="SUPFAM" id="SSF50621">
    <property type="entry name" value="Alanine racemase C-terminal domain-like"/>
    <property type="match status" value="1"/>
</dbReference>
<proteinExistence type="predicted"/>
<evidence type="ECO:0000313" key="6">
    <source>
        <dbReference type="EMBL" id="PYZ95590.1"/>
    </source>
</evidence>
<evidence type="ECO:0000259" key="5">
    <source>
        <dbReference type="SMART" id="SM01005"/>
    </source>
</evidence>
<keyword evidence="3" id="KW-0413">Isomerase</keyword>
<dbReference type="InterPro" id="IPR011079">
    <property type="entry name" value="Ala_racemase_C"/>
</dbReference>
<feature type="domain" description="Alanine racemase C-terminal" evidence="5">
    <location>
        <begin position="239"/>
        <end position="367"/>
    </location>
</feature>
<evidence type="ECO:0000256" key="3">
    <source>
        <dbReference type="ARBA" id="ARBA00023235"/>
    </source>
</evidence>
<dbReference type="GO" id="GO:0005829">
    <property type="term" value="C:cytosol"/>
    <property type="evidence" value="ECO:0007669"/>
    <property type="project" value="TreeGrafter"/>
</dbReference>
<dbReference type="GO" id="GO:0030632">
    <property type="term" value="P:D-alanine biosynthetic process"/>
    <property type="evidence" value="ECO:0007669"/>
    <property type="project" value="TreeGrafter"/>
</dbReference>
<evidence type="ECO:0000256" key="1">
    <source>
        <dbReference type="ARBA" id="ARBA00001933"/>
    </source>
</evidence>
<dbReference type="Gene3D" id="2.40.37.10">
    <property type="entry name" value="Lyase, Ornithine Decarboxylase, Chain A, domain 1"/>
    <property type="match status" value="1"/>
</dbReference>
<dbReference type="SMART" id="SM01005">
    <property type="entry name" value="Ala_racemase_C"/>
    <property type="match status" value="1"/>
</dbReference>
<dbReference type="PANTHER" id="PTHR30511:SF0">
    <property type="entry name" value="ALANINE RACEMASE, CATABOLIC-RELATED"/>
    <property type="match status" value="1"/>
</dbReference>
<feature type="modified residue" description="N6-(pyridoxal phosphate)lysine" evidence="4">
    <location>
        <position position="35"/>
    </location>
</feature>
<dbReference type="PRINTS" id="PR00992">
    <property type="entry name" value="ALARACEMASE"/>
</dbReference>
<keyword evidence="7" id="KW-1185">Reference proteome</keyword>
<dbReference type="Pfam" id="PF00842">
    <property type="entry name" value="Ala_racemase_C"/>
    <property type="match status" value="1"/>
</dbReference>
<dbReference type="Proteomes" id="UP000248066">
    <property type="component" value="Unassembled WGS sequence"/>
</dbReference>
<gene>
    <name evidence="6" type="primary">alr</name>
    <name evidence="6" type="ORF">CR205_18920</name>
</gene>
<dbReference type="Pfam" id="PF01168">
    <property type="entry name" value="Ala_racemase_N"/>
    <property type="match status" value="1"/>
</dbReference>
<dbReference type="CDD" id="cd00430">
    <property type="entry name" value="PLPDE_III_AR"/>
    <property type="match status" value="1"/>
</dbReference>
<dbReference type="InterPro" id="IPR001608">
    <property type="entry name" value="Ala_racemase_N"/>
</dbReference>
<sequence>MFALQWVEVNLDHLEHNLEVMHRTCKPASIFAVIKGNAYNHGMIPVARMLDGHHLVTHLAAGREEDAVLLRKEGITSPILLLSPYFDENKIVANTITPTITSVNDLHKLYLEVRKQECRKPYPFHLKINTGMNRFGLQPDELETFLEVYKDYSRTLALEGCFSHLSNGLKNKASHSLKQKAVFEKTLETIRGKGIEITYAHLAASHVALGDSRFHFDAVRTGNALYGQAQNSKQEFKHALTWKTRIQDIYNVPAGESIGYGLSRPSKEKKRVAVIPVGTVDGLGLVRQAPPESVKDVIRQILKTGYHYLKAPSPFQYGSTPLRPLGKQGMEFTLLDITAHPDITIGSEVRINSSLFALPSQAEVVYVRDRKQVHASNY</sequence>
<name>A0A2W0H647_9BACI</name>
<comment type="caution">
    <text evidence="6">The sequence shown here is derived from an EMBL/GenBank/DDBJ whole genome shotgun (WGS) entry which is preliminary data.</text>
</comment>
<dbReference type="InterPro" id="IPR009006">
    <property type="entry name" value="Ala_racemase/Decarboxylase_C"/>
</dbReference>
<keyword evidence="2 4" id="KW-0663">Pyridoxal phosphate</keyword>
<dbReference type="AlphaFoldDB" id="A0A2W0H647"/>
<dbReference type="PANTHER" id="PTHR30511">
    <property type="entry name" value="ALANINE RACEMASE"/>
    <property type="match status" value="1"/>
</dbReference>
<protein>
    <submittedName>
        <fullName evidence="6">Alanine racemase</fullName>
    </submittedName>
</protein>
<accession>A0A2W0H647</accession>
<dbReference type="GO" id="GO:0008784">
    <property type="term" value="F:alanine racemase activity"/>
    <property type="evidence" value="ECO:0007669"/>
    <property type="project" value="InterPro"/>
</dbReference>